<protein>
    <submittedName>
        <fullName evidence="1">Uncharacterized protein</fullName>
    </submittedName>
</protein>
<keyword evidence="2" id="KW-1185">Reference proteome</keyword>
<name>A0ABU5SA42_9BACT</name>
<accession>A0ABU5SA42</accession>
<gene>
    <name evidence="1" type="ORF">VB776_20275</name>
</gene>
<sequence>MVKLFVTQSRNYDERMDDLSLIPIDEDPDLGGRTFSGEELAIMITEFSNEIIANAFKYKAYLFDKDSIKRLTDQPGYEGLSIYFVKYLGRISVALFAVDIKNNPIVYKRQRKIDEQIIIEEGIWGEEDGTGHPPSKIYELLKTLQPDK</sequence>
<dbReference type="Proteomes" id="UP001303899">
    <property type="component" value="Unassembled WGS sequence"/>
</dbReference>
<proteinExistence type="predicted"/>
<dbReference type="EMBL" id="JAYGIL010000033">
    <property type="protein sequence ID" value="MEA5405285.1"/>
    <property type="molecule type" value="Genomic_DNA"/>
</dbReference>
<dbReference type="RefSeq" id="WP_323698698.1">
    <property type="nucleotide sequence ID" value="NZ_JAYGIL010000033.1"/>
</dbReference>
<evidence type="ECO:0000313" key="2">
    <source>
        <dbReference type="Proteomes" id="UP001303899"/>
    </source>
</evidence>
<reference evidence="1 2" key="1">
    <citation type="submission" date="2023-12" db="EMBL/GenBank/DDBJ databases">
        <title>Novel species of the genus Arcicella isolated from rivers.</title>
        <authorList>
            <person name="Lu H."/>
        </authorList>
    </citation>
    <scope>NUCLEOTIDE SEQUENCE [LARGE SCALE GENOMIC DNA]</scope>
    <source>
        <strain evidence="1 2">DC2W</strain>
    </source>
</reference>
<evidence type="ECO:0000313" key="1">
    <source>
        <dbReference type="EMBL" id="MEA5405285.1"/>
    </source>
</evidence>
<organism evidence="1 2">
    <name type="scientific">Arcicella gelida</name>
    <dbReference type="NCBI Taxonomy" id="2984195"/>
    <lineage>
        <taxon>Bacteria</taxon>
        <taxon>Pseudomonadati</taxon>
        <taxon>Bacteroidota</taxon>
        <taxon>Cytophagia</taxon>
        <taxon>Cytophagales</taxon>
        <taxon>Flectobacillaceae</taxon>
        <taxon>Arcicella</taxon>
    </lineage>
</organism>
<comment type="caution">
    <text evidence="1">The sequence shown here is derived from an EMBL/GenBank/DDBJ whole genome shotgun (WGS) entry which is preliminary data.</text>
</comment>